<protein>
    <submittedName>
        <fullName evidence="2">Uncharacterized protein</fullName>
    </submittedName>
</protein>
<evidence type="ECO:0000313" key="2">
    <source>
        <dbReference type="EMBL" id="KAK3877637.1"/>
    </source>
</evidence>
<organism evidence="2 3">
    <name type="scientific">Petrolisthes cinctipes</name>
    <name type="common">Flat porcelain crab</name>
    <dbReference type="NCBI Taxonomy" id="88211"/>
    <lineage>
        <taxon>Eukaryota</taxon>
        <taxon>Metazoa</taxon>
        <taxon>Ecdysozoa</taxon>
        <taxon>Arthropoda</taxon>
        <taxon>Crustacea</taxon>
        <taxon>Multicrustacea</taxon>
        <taxon>Malacostraca</taxon>
        <taxon>Eumalacostraca</taxon>
        <taxon>Eucarida</taxon>
        <taxon>Decapoda</taxon>
        <taxon>Pleocyemata</taxon>
        <taxon>Anomura</taxon>
        <taxon>Galatheoidea</taxon>
        <taxon>Porcellanidae</taxon>
        <taxon>Petrolisthes</taxon>
    </lineage>
</organism>
<dbReference type="Proteomes" id="UP001286313">
    <property type="component" value="Unassembled WGS sequence"/>
</dbReference>
<sequence length="272" mass="30541">MQPILYQPKQNNTSTSPYRNISQKALYLRAMVRTCTTNTTSTNATQQLVEVGECVSEGAREVCQQRAALVTRWLQAEEHKEPCHDVQVDAQPLEACSECAQQLGVSSAVCGLEEEVDGVSGGRRNTRRGTQRVTEEELGNVTEGVVECGSGYDGDAQTQAMLWSSCFLPRLFNTCGFRSNLTTLFFPGFTRKMDREIRRVLLEKLQLDDDDDDDDDEVDEADAEMVDAGLLEEATVLTVLQGKNKPGDKMESEVEEEEVEEEEGRWREWRGR</sequence>
<keyword evidence="3" id="KW-1185">Reference proteome</keyword>
<proteinExistence type="predicted"/>
<accession>A0AAE1FQZ3</accession>
<dbReference type="EMBL" id="JAWQEG010001648">
    <property type="protein sequence ID" value="KAK3877637.1"/>
    <property type="molecule type" value="Genomic_DNA"/>
</dbReference>
<feature type="compositionally biased region" description="Acidic residues" evidence="1">
    <location>
        <begin position="253"/>
        <end position="263"/>
    </location>
</feature>
<name>A0AAE1FQZ3_PETCI</name>
<dbReference type="AlphaFoldDB" id="A0AAE1FQZ3"/>
<feature type="region of interest" description="Disordered" evidence="1">
    <location>
        <begin position="240"/>
        <end position="272"/>
    </location>
</feature>
<reference evidence="2" key="1">
    <citation type="submission" date="2023-10" db="EMBL/GenBank/DDBJ databases">
        <title>Genome assemblies of two species of porcelain crab, Petrolisthes cinctipes and Petrolisthes manimaculis (Anomura: Porcellanidae).</title>
        <authorList>
            <person name="Angst P."/>
        </authorList>
    </citation>
    <scope>NUCLEOTIDE SEQUENCE</scope>
    <source>
        <strain evidence="2">PB745_01</strain>
        <tissue evidence="2">Gill</tissue>
    </source>
</reference>
<evidence type="ECO:0000313" key="3">
    <source>
        <dbReference type="Proteomes" id="UP001286313"/>
    </source>
</evidence>
<comment type="caution">
    <text evidence="2">The sequence shown here is derived from an EMBL/GenBank/DDBJ whole genome shotgun (WGS) entry which is preliminary data.</text>
</comment>
<gene>
    <name evidence="2" type="ORF">Pcinc_017671</name>
</gene>
<evidence type="ECO:0000256" key="1">
    <source>
        <dbReference type="SAM" id="MobiDB-lite"/>
    </source>
</evidence>